<comment type="caution">
    <text evidence="1">The sequence shown here is derived from an EMBL/GenBank/DDBJ whole genome shotgun (WGS) entry which is preliminary data.</text>
</comment>
<keyword evidence="2" id="KW-1185">Reference proteome</keyword>
<sequence>MEIGVNQFGIPQYPHDDARRLFVLACAIDLLERPTPTALDDLTGIDKTLIDAGVEKLCEQYGMVIHKFGDIYRIESWGSVLNKESVQKVMKPDAQDE</sequence>
<name>A0A8J3ARP1_9BURK</name>
<gene>
    <name evidence="1" type="ORF">GCM10008066_09660</name>
</gene>
<dbReference type="AlphaFoldDB" id="A0A8J3ARP1"/>
<evidence type="ECO:0000313" key="2">
    <source>
        <dbReference type="Proteomes" id="UP000642180"/>
    </source>
</evidence>
<accession>A0A8J3ARP1</accession>
<evidence type="ECO:0000313" key="1">
    <source>
        <dbReference type="EMBL" id="GGI17574.1"/>
    </source>
</evidence>
<reference evidence="2" key="1">
    <citation type="journal article" date="2019" name="Int. J. Syst. Evol. Microbiol.">
        <title>The Global Catalogue of Microorganisms (GCM) 10K type strain sequencing project: providing services to taxonomists for standard genome sequencing and annotation.</title>
        <authorList>
            <consortium name="The Broad Institute Genomics Platform"/>
            <consortium name="The Broad Institute Genome Sequencing Center for Infectious Disease"/>
            <person name="Wu L."/>
            <person name="Ma J."/>
        </authorList>
    </citation>
    <scope>NUCLEOTIDE SEQUENCE [LARGE SCALE GENOMIC DNA]</scope>
    <source>
        <strain evidence="2">CCM 2767</strain>
    </source>
</reference>
<organism evidence="1 2">
    <name type="scientific">Oxalicibacterium faecigallinarum</name>
    <dbReference type="NCBI Taxonomy" id="573741"/>
    <lineage>
        <taxon>Bacteria</taxon>
        <taxon>Pseudomonadati</taxon>
        <taxon>Pseudomonadota</taxon>
        <taxon>Betaproteobacteria</taxon>
        <taxon>Burkholderiales</taxon>
        <taxon>Oxalobacteraceae</taxon>
        <taxon>Oxalicibacterium</taxon>
    </lineage>
</organism>
<protein>
    <submittedName>
        <fullName evidence="1">Uncharacterized protein</fullName>
    </submittedName>
</protein>
<dbReference type="Proteomes" id="UP000642180">
    <property type="component" value="Unassembled WGS sequence"/>
</dbReference>
<dbReference type="RefSeq" id="WP_188380129.1">
    <property type="nucleotide sequence ID" value="NZ_BMDI01000001.1"/>
</dbReference>
<dbReference type="EMBL" id="BMDI01000001">
    <property type="protein sequence ID" value="GGI17574.1"/>
    <property type="molecule type" value="Genomic_DNA"/>
</dbReference>
<proteinExistence type="predicted"/>